<name>A0ABX9KLH8_9FUSO</name>
<dbReference type="Proteomes" id="UP000263486">
    <property type="component" value="Unassembled WGS sequence"/>
</dbReference>
<keyword evidence="4" id="KW-1185">Reference proteome</keyword>
<evidence type="ECO:0000313" key="3">
    <source>
        <dbReference type="EMBL" id="REI43324.1"/>
    </source>
</evidence>
<keyword evidence="2" id="KW-0678">Repressor</keyword>
<protein>
    <recommendedName>
        <fullName evidence="2">Ribosomal silencing factor RsfS</fullName>
    </recommendedName>
</protein>
<accession>A0ABX9KLH8</accession>
<dbReference type="HAMAP" id="MF_01477">
    <property type="entry name" value="Iojap_RsfS"/>
    <property type="match status" value="1"/>
</dbReference>
<reference evidence="3 4" key="1">
    <citation type="submission" date="2018-08" db="EMBL/GenBank/DDBJ databases">
        <title>Draft genome sequence of Psychrilyobacter sp. strain SD5 isolated from Black Sea water.</title>
        <authorList>
            <person name="Yadav S."/>
            <person name="Villanueva L."/>
            <person name="Damste J.S.S."/>
        </authorList>
    </citation>
    <scope>NUCLEOTIDE SEQUENCE [LARGE SCALE GENOMIC DNA]</scope>
    <source>
        <strain evidence="3 4">SD5</strain>
    </source>
</reference>
<keyword evidence="2" id="KW-0810">Translation regulation</keyword>
<dbReference type="InterPro" id="IPR004394">
    <property type="entry name" value="Iojap/RsfS/C7orf30"/>
</dbReference>
<dbReference type="InterPro" id="IPR043519">
    <property type="entry name" value="NT_sf"/>
</dbReference>
<evidence type="ECO:0000313" key="4">
    <source>
        <dbReference type="Proteomes" id="UP000263486"/>
    </source>
</evidence>
<comment type="function">
    <text evidence="2">Functions as a ribosomal silencing factor. Interacts with ribosomal protein uL14 (rplN), blocking formation of intersubunit bridge B8. Prevents association of the 30S and 50S ribosomal subunits and the formation of functional ribosomes, thus repressing translation.</text>
</comment>
<dbReference type="PANTHER" id="PTHR21043:SF0">
    <property type="entry name" value="MITOCHONDRIAL ASSEMBLY OF RIBOSOMAL LARGE SUBUNIT PROTEIN 1"/>
    <property type="match status" value="1"/>
</dbReference>
<dbReference type="Gene3D" id="3.30.460.10">
    <property type="entry name" value="Beta Polymerase, domain 2"/>
    <property type="match status" value="1"/>
</dbReference>
<dbReference type="RefSeq" id="WP_114641043.1">
    <property type="nucleotide sequence ID" value="NZ_JAACIO010000001.1"/>
</dbReference>
<dbReference type="Pfam" id="PF02410">
    <property type="entry name" value="RsfS"/>
    <property type="match status" value="1"/>
</dbReference>
<comment type="caution">
    <text evidence="3">The sequence shown here is derived from an EMBL/GenBank/DDBJ whole genome shotgun (WGS) entry which is preliminary data.</text>
</comment>
<proteinExistence type="inferred from homology"/>
<gene>
    <name evidence="2 3" type="primary">rsfS</name>
    <name evidence="3" type="ORF">DYH56_01320</name>
</gene>
<comment type="similarity">
    <text evidence="1 2">Belongs to the Iojap/RsfS family.</text>
</comment>
<organism evidence="3 4">
    <name type="scientific">Psychrilyobacter piezotolerans</name>
    <dbReference type="NCBI Taxonomy" id="2293438"/>
    <lineage>
        <taxon>Bacteria</taxon>
        <taxon>Fusobacteriati</taxon>
        <taxon>Fusobacteriota</taxon>
        <taxon>Fusobacteriia</taxon>
        <taxon>Fusobacteriales</taxon>
        <taxon>Fusobacteriaceae</taxon>
        <taxon>Psychrilyobacter</taxon>
    </lineage>
</organism>
<keyword evidence="2" id="KW-0963">Cytoplasm</keyword>
<comment type="subunit">
    <text evidence="2">Interacts with ribosomal protein uL14 (rplN).</text>
</comment>
<dbReference type="PANTHER" id="PTHR21043">
    <property type="entry name" value="IOJAP SUPERFAMILY ORTHOLOG"/>
    <property type="match status" value="1"/>
</dbReference>
<dbReference type="SUPFAM" id="SSF81301">
    <property type="entry name" value="Nucleotidyltransferase"/>
    <property type="match status" value="1"/>
</dbReference>
<evidence type="ECO:0000256" key="1">
    <source>
        <dbReference type="ARBA" id="ARBA00010574"/>
    </source>
</evidence>
<evidence type="ECO:0000256" key="2">
    <source>
        <dbReference type="HAMAP-Rule" id="MF_01477"/>
    </source>
</evidence>
<dbReference type="EMBL" id="QUAJ01000001">
    <property type="protein sequence ID" value="REI43324.1"/>
    <property type="molecule type" value="Genomic_DNA"/>
</dbReference>
<comment type="subcellular location">
    <subcellularLocation>
        <location evidence="2">Cytoplasm</location>
    </subcellularLocation>
</comment>
<sequence length="114" mass="13237">MLEKLEKIVEAIESKKGQELIILDFQGKNSLCDYAVICTGSSNRNIRAISEEVESRLMELDERRLHIEGQDEAHWILIDGDDVIIHVLDQHTRDLYRLEELWGYANVVFPELDV</sequence>
<dbReference type="NCBIfam" id="TIGR00090">
    <property type="entry name" value="rsfS_iojap_ybeB"/>
    <property type="match status" value="1"/>
</dbReference>